<dbReference type="PATRIC" id="fig|76936.10.peg.1287"/>
<proteinExistence type="predicted"/>
<evidence type="ECO:0000313" key="1">
    <source>
        <dbReference type="EMBL" id="CUU40204.1"/>
    </source>
</evidence>
<name>A0A0S4PW32_9HELI</name>
<gene>
    <name evidence="1" type="ORF">BN2458_PEG1319</name>
</gene>
<organism evidence="1 2">
    <name type="scientific">Helicobacter typhlonius</name>
    <dbReference type="NCBI Taxonomy" id="76936"/>
    <lineage>
        <taxon>Bacteria</taxon>
        <taxon>Pseudomonadati</taxon>
        <taxon>Campylobacterota</taxon>
        <taxon>Epsilonproteobacteria</taxon>
        <taxon>Campylobacterales</taxon>
        <taxon>Helicobacteraceae</taxon>
        <taxon>Helicobacter</taxon>
    </lineage>
</organism>
<dbReference type="Proteomes" id="UP000064525">
    <property type="component" value="Chromosome I"/>
</dbReference>
<dbReference type="EMBL" id="LN907858">
    <property type="protein sequence ID" value="CUU40204.1"/>
    <property type="molecule type" value="Genomic_DNA"/>
</dbReference>
<accession>A0A0S4PW32</accession>
<dbReference type="AlphaFoldDB" id="A0A0S4PW32"/>
<evidence type="ECO:0000313" key="2">
    <source>
        <dbReference type="Proteomes" id="UP000064525"/>
    </source>
</evidence>
<sequence>MGYMNVAGGGGLKALQEYFYLLEQESDISYAALFEKFSNKVSLKDTKE</sequence>
<dbReference type="KEGG" id="hty:BN2458_PEG1319"/>
<protein>
    <submittedName>
        <fullName evidence="1">Uncharacterized protein</fullName>
    </submittedName>
</protein>
<reference evidence="2" key="1">
    <citation type="submission" date="2015-11" db="EMBL/GenBank/DDBJ databases">
        <authorList>
            <person name="Anvar S.Y."/>
        </authorList>
    </citation>
    <scope>NUCLEOTIDE SEQUENCE [LARGE SCALE GENOMIC DNA]</scope>
</reference>